<dbReference type="GO" id="GO:0016020">
    <property type="term" value="C:membrane"/>
    <property type="evidence" value="ECO:0007669"/>
    <property type="project" value="UniProtKB-SubCell"/>
</dbReference>
<dbReference type="EMBL" id="CH476733">
    <property type="protein sequence ID" value="EIE77537.1"/>
    <property type="molecule type" value="Genomic_DNA"/>
</dbReference>
<feature type="transmembrane region" description="Helical" evidence="8">
    <location>
        <begin position="324"/>
        <end position="348"/>
    </location>
</feature>
<evidence type="ECO:0000256" key="2">
    <source>
        <dbReference type="ARBA" id="ARBA00008066"/>
    </source>
</evidence>
<feature type="transmembrane region" description="Helical" evidence="8">
    <location>
        <begin position="31"/>
        <end position="59"/>
    </location>
</feature>
<dbReference type="AlphaFoldDB" id="I1BMV7"/>
<gene>
    <name evidence="10" type="ORF">RO3G_02241</name>
</gene>
<dbReference type="RefSeq" id="XP_067512933.1">
    <property type="nucleotide sequence ID" value="XM_067656832.1"/>
</dbReference>
<feature type="transmembrane region" description="Helical" evidence="8">
    <location>
        <begin position="99"/>
        <end position="119"/>
    </location>
</feature>
<feature type="transmembrane region" description="Helical" evidence="8">
    <location>
        <begin position="211"/>
        <end position="232"/>
    </location>
</feature>
<accession>I1BMV7</accession>
<dbReference type="Proteomes" id="UP000009138">
    <property type="component" value="Unassembled WGS sequence"/>
</dbReference>
<dbReference type="InParanoid" id="I1BMV7"/>
<dbReference type="InterPro" id="IPR013057">
    <property type="entry name" value="AA_transpt_TM"/>
</dbReference>
<dbReference type="GeneID" id="93609213"/>
<keyword evidence="4 8" id="KW-0812">Transmembrane</keyword>
<dbReference type="Pfam" id="PF01490">
    <property type="entry name" value="Aa_trans"/>
    <property type="match status" value="1"/>
</dbReference>
<dbReference type="GO" id="GO:0015179">
    <property type="term" value="F:L-amino acid transmembrane transporter activity"/>
    <property type="evidence" value="ECO:0007669"/>
    <property type="project" value="TreeGrafter"/>
</dbReference>
<evidence type="ECO:0000256" key="5">
    <source>
        <dbReference type="ARBA" id="ARBA00022970"/>
    </source>
</evidence>
<feature type="transmembrane region" description="Helical" evidence="8">
    <location>
        <begin position="278"/>
        <end position="303"/>
    </location>
</feature>
<keyword evidence="7 8" id="KW-0472">Membrane</keyword>
<dbReference type="PANTHER" id="PTHR22950:SF458">
    <property type="entry name" value="SODIUM-COUPLED NEUTRAL AMINO ACID TRANSPORTER 11-RELATED"/>
    <property type="match status" value="1"/>
</dbReference>
<feature type="domain" description="Amino acid transporter transmembrane" evidence="9">
    <location>
        <begin position="13"/>
        <end position="310"/>
    </location>
</feature>
<keyword evidence="3" id="KW-0813">Transport</keyword>
<name>I1BMV7_RHIO9</name>
<evidence type="ECO:0000256" key="7">
    <source>
        <dbReference type="ARBA" id="ARBA00023136"/>
    </source>
</evidence>
<keyword evidence="5" id="KW-0029">Amino-acid transport</keyword>
<dbReference type="STRING" id="246409.I1BMV7"/>
<dbReference type="OMA" id="MEVAGEM"/>
<reference evidence="10 11" key="1">
    <citation type="journal article" date="2009" name="PLoS Genet.">
        <title>Genomic analysis of the basal lineage fungus Rhizopus oryzae reveals a whole-genome duplication.</title>
        <authorList>
            <person name="Ma L.-J."/>
            <person name="Ibrahim A.S."/>
            <person name="Skory C."/>
            <person name="Grabherr M.G."/>
            <person name="Burger G."/>
            <person name="Butler M."/>
            <person name="Elias M."/>
            <person name="Idnurm A."/>
            <person name="Lang B.F."/>
            <person name="Sone T."/>
            <person name="Abe A."/>
            <person name="Calvo S.E."/>
            <person name="Corrochano L.M."/>
            <person name="Engels R."/>
            <person name="Fu J."/>
            <person name="Hansberg W."/>
            <person name="Kim J.-M."/>
            <person name="Kodira C.D."/>
            <person name="Koehrsen M.J."/>
            <person name="Liu B."/>
            <person name="Miranda-Saavedra D."/>
            <person name="O'Leary S."/>
            <person name="Ortiz-Castellanos L."/>
            <person name="Poulter R."/>
            <person name="Rodriguez-Romero J."/>
            <person name="Ruiz-Herrera J."/>
            <person name="Shen Y.-Q."/>
            <person name="Zeng Q."/>
            <person name="Galagan J."/>
            <person name="Birren B.W."/>
            <person name="Cuomo C.A."/>
            <person name="Wickes B.L."/>
        </authorList>
    </citation>
    <scope>NUCLEOTIDE SEQUENCE [LARGE SCALE GENOMIC DNA]</scope>
    <source>
        <strain evidence="11">RA 99-880 / ATCC MYA-4621 / FGSC 9543 / NRRL 43880</strain>
    </source>
</reference>
<proteinExistence type="inferred from homology"/>
<sequence>MIWTGQRSQLFNFPSLAEVAMGRFGYHMLNLMLFIQSAGCIISYFILVADTIPVLLGLYFPQYPLLADRQFVTVLVAIFVIFPLNLFRSIGALAKWSVFAVLLLPVMIFAVLIRAPVYAPDHDAPLFKIGKDPIGAMGIMSFAFVCTQVAFSNYLSQKNQSMSAWKLTSGLSTVMSWSISILFAVIGYLSFGQDVSSNIFSNFPADDNIVNIGRLSLGVSIILTVPMAFYPARDSVQKMIGFETADRQPTNIQHYTVTTILFTFFLICGIRVHSLGKVYSLVGGIASSFLAYIIPGLSYIAVFHPKWLKRPELLIEDDNKDIESIWWLDIASIILVGFGAIVMSFTALNAF</sequence>
<comment type="subcellular location">
    <subcellularLocation>
        <location evidence="1">Membrane</location>
        <topology evidence="1">Multi-pass membrane protein</topology>
    </subcellularLocation>
</comment>
<feature type="transmembrane region" description="Helical" evidence="8">
    <location>
        <begin position="71"/>
        <end position="87"/>
    </location>
</feature>
<feature type="transmembrane region" description="Helical" evidence="8">
    <location>
        <begin position="252"/>
        <end position="272"/>
    </location>
</feature>
<organism evidence="10 11">
    <name type="scientific">Rhizopus delemar (strain RA 99-880 / ATCC MYA-4621 / FGSC 9543 / NRRL 43880)</name>
    <name type="common">Mucormycosis agent</name>
    <name type="synonym">Rhizopus arrhizus var. delemar</name>
    <dbReference type="NCBI Taxonomy" id="246409"/>
    <lineage>
        <taxon>Eukaryota</taxon>
        <taxon>Fungi</taxon>
        <taxon>Fungi incertae sedis</taxon>
        <taxon>Mucoromycota</taxon>
        <taxon>Mucoromycotina</taxon>
        <taxon>Mucoromycetes</taxon>
        <taxon>Mucorales</taxon>
        <taxon>Mucorineae</taxon>
        <taxon>Rhizopodaceae</taxon>
        <taxon>Rhizopus</taxon>
    </lineage>
</organism>
<dbReference type="eggNOG" id="KOG1305">
    <property type="taxonomic scope" value="Eukaryota"/>
</dbReference>
<evidence type="ECO:0000313" key="10">
    <source>
        <dbReference type="EMBL" id="EIE77537.1"/>
    </source>
</evidence>
<evidence type="ECO:0000256" key="4">
    <source>
        <dbReference type="ARBA" id="ARBA00022692"/>
    </source>
</evidence>
<evidence type="ECO:0000256" key="6">
    <source>
        <dbReference type="ARBA" id="ARBA00022989"/>
    </source>
</evidence>
<dbReference type="PANTHER" id="PTHR22950">
    <property type="entry name" value="AMINO ACID TRANSPORTER"/>
    <property type="match status" value="1"/>
</dbReference>
<evidence type="ECO:0000256" key="3">
    <source>
        <dbReference type="ARBA" id="ARBA00022448"/>
    </source>
</evidence>
<evidence type="ECO:0000256" key="1">
    <source>
        <dbReference type="ARBA" id="ARBA00004141"/>
    </source>
</evidence>
<keyword evidence="11" id="KW-1185">Reference proteome</keyword>
<protein>
    <recommendedName>
        <fullName evidence="9">Amino acid transporter transmembrane domain-containing protein</fullName>
    </recommendedName>
</protein>
<feature type="transmembrane region" description="Helical" evidence="8">
    <location>
        <begin position="167"/>
        <end position="191"/>
    </location>
</feature>
<feature type="transmembrane region" description="Helical" evidence="8">
    <location>
        <begin position="134"/>
        <end position="155"/>
    </location>
</feature>
<dbReference type="OrthoDB" id="28208at2759"/>
<evidence type="ECO:0000313" key="11">
    <source>
        <dbReference type="Proteomes" id="UP000009138"/>
    </source>
</evidence>
<comment type="similarity">
    <text evidence="2">Belongs to the amino acid/polyamine transporter 2 family.</text>
</comment>
<dbReference type="VEuPathDB" id="FungiDB:RO3G_02241"/>
<keyword evidence="6 8" id="KW-1133">Transmembrane helix</keyword>
<evidence type="ECO:0000256" key="8">
    <source>
        <dbReference type="SAM" id="Phobius"/>
    </source>
</evidence>
<evidence type="ECO:0000259" key="9">
    <source>
        <dbReference type="Pfam" id="PF01490"/>
    </source>
</evidence>